<dbReference type="GO" id="GO:0016787">
    <property type="term" value="F:hydrolase activity"/>
    <property type="evidence" value="ECO:0007669"/>
    <property type="project" value="UniProtKB-KW"/>
</dbReference>
<dbReference type="EMBL" id="AMWN01000002">
    <property type="protein sequence ID" value="EXJ94364.1"/>
    <property type="molecule type" value="Genomic_DNA"/>
</dbReference>
<dbReference type="Gene3D" id="3.40.50.1820">
    <property type="entry name" value="alpha/beta hydrolase"/>
    <property type="match status" value="1"/>
</dbReference>
<reference evidence="4 5" key="1">
    <citation type="submission" date="2013-03" db="EMBL/GenBank/DDBJ databases">
        <title>The Genome Sequence of Capronia coronata CBS 617.96.</title>
        <authorList>
            <consortium name="The Broad Institute Genomics Platform"/>
            <person name="Cuomo C."/>
            <person name="de Hoog S."/>
            <person name="Gorbushina A."/>
            <person name="Walker B."/>
            <person name="Young S.K."/>
            <person name="Zeng Q."/>
            <person name="Gargeya S."/>
            <person name="Fitzgerald M."/>
            <person name="Haas B."/>
            <person name="Abouelleil A."/>
            <person name="Allen A.W."/>
            <person name="Alvarado L."/>
            <person name="Arachchi H.M."/>
            <person name="Berlin A.M."/>
            <person name="Chapman S.B."/>
            <person name="Gainer-Dewar J."/>
            <person name="Goldberg J."/>
            <person name="Griggs A."/>
            <person name="Gujja S."/>
            <person name="Hansen M."/>
            <person name="Howarth C."/>
            <person name="Imamovic A."/>
            <person name="Ireland A."/>
            <person name="Larimer J."/>
            <person name="McCowan C."/>
            <person name="Murphy C."/>
            <person name="Pearson M."/>
            <person name="Poon T.W."/>
            <person name="Priest M."/>
            <person name="Roberts A."/>
            <person name="Saif S."/>
            <person name="Shea T."/>
            <person name="Sisk P."/>
            <person name="Sykes S."/>
            <person name="Wortman J."/>
            <person name="Nusbaum C."/>
            <person name="Birren B."/>
        </authorList>
    </citation>
    <scope>NUCLEOTIDE SEQUENCE [LARGE SCALE GENOMIC DNA]</scope>
    <source>
        <strain evidence="4 5">CBS 617.96</strain>
    </source>
</reference>
<dbReference type="GeneID" id="19157657"/>
<dbReference type="HOGENOM" id="CLU_012494_3_1_1"/>
<dbReference type="STRING" id="1182541.W9ZIR6"/>
<evidence type="ECO:0000313" key="4">
    <source>
        <dbReference type="EMBL" id="EXJ94364.1"/>
    </source>
</evidence>
<dbReference type="PANTHER" id="PTHR48081">
    <property type="entry name" value="AB HYDROLASE SUPERFAMILY PROTEIN C4A8.06C"/>
    <property type="match status" value="1"/>
</dbReference>
<dbReference type="InterPro" id="IPR050300">
    <property type="entry name" value="GDXG_lipolytic_enzyme"/>
</dbReference>
<dbReference type="Pfam" id="PF07859">
    <property type="entry name" value="Abhydrolase_3"/>
    <property type="match status" value="1"/>
</dbReference>
<comment type="caution">
    <text evidence="4">The sequence shown here is derived from an EMBL/GenBank/DDBJ whole genome shotgun (WGS) entry which is preliminary data.</text>
</comment>
<name>W9ZIR6_9EURO</name>
<dbReference type="OrthoDB" id="408631at2759"/>
<evidence type="ECO:0000256" key="2">
    <source>
        <dbReference type="SAM" id="MobiDB-lite"/>
    </source>
</evidence>
<sequence length="344" mass="38289">MATISPQKTAVGTSEAAGLSPSPAPPERLSLFTRARLFLKIWAMKIQVKVLVGLMRTFNASKLRKTLPTYTKRYEVRPMLENRVFIPSSAQPGAKHPLFMVIHGGGFVLMDPTMDDPINRKFADEHGFVVVSINYRKAPSYPFPTAVHDAAEIARAVLADADLPVDHSKVALGGFSAGGNLTLAIAQLPGIKEKVKSLVPVYPVVDFTGRYEGEFRPGPDGKPDMLQDTAPLFNWAYLPEGQDRTDPLLSPICAGRDRLPQRIFFIGAEYDYLCFQAEIMARKLAGLDETADTGPDWEKNGIKWRMVPNVTHGWTHMPKQGEEEVQRKEGLEVLYKEIADWLKQ</sequence>
<dbReference type="AlphaFoldDB" id="W9ZIR6"/>
<dbReference type="InterPro" id="IPR029058">
    <property type="entry name" value="AB_hydrolase_fold"/>
</dbReference>
<keyword evidence="1" id="KW-0378">Hydrolase</keyword>
<feature type="compositionally biased region" description="Polar residues" evidence="2">
    <location>
        <begin position="1"/>
        <end position="12"/>
    </location>
</feature>
<dbReference type="eggNOG" id="KOG1515">
    <property type="taxonomic scope" value="Eukaryota"/>
</dbReference>
<accession>W9ZIR6</accession>
<organism evidence="4 5">
    <name type="scientific">Capronia coronata CBS 617.96</name>
    <dbReference type="NCBI Taxonomy" id="1182541"/>
    <lineage>
        <taxon>Eukaryota</taxon>
        <taxon>Fungi</taxon>
        <taxon>Dikarya</taxon>
        <taxon>Ascomycota</taxon>
        <taxon>Pezizomycotina</taxon>
        <taxon>Eurotiomycetes</taxon>
        <taxon>Chaetothyriomycetidae</taxon>
        <taxon>Chaetothyriales</taxon>
        <taxon>Herpotrichiellaceae</taxon>
        <taxon>Capronia</taxon>
    </lineage>
</organism>
<protein>
    <recommendedName>
        <fullName evidence="3">Alpha/beta hydrolase fold-3 domain-containing protein</fullName>
    </recommendedName>
</protein>
<gene>
    <name evidence="4" type="ORF">A1O1_02758</name>
</gene>
<proteinExistence type="predicted"/>
<feature type="region of interest" description="Disordered" evidence="2">
    <location>
        <begin position="1"/>
        <end position="24"/>
    </location>
</feature>
<evidence type="ECO:0000256" key="1">
    <source>
        <dbReference type="ARBA" id="ARBA00022801"/>
    </source>
</evidence>
<keyword evidence="5" id="KW-1185">Reference proteome</keyword>
<evidence type="ECO:0000259" key="3">
    <source>
        <dbReference type="Pfam" id="PF07859"/>
    </source>
</evidence>
<evidence type="ECO:0000313" key="5">
    <source>
        <dbReference type="Proteomes" id="UP000019484"/>
    </source>
</evidence>
<dbReference type="SUPFAM" id="SSF53474">
    <property type="entry name" value="alpha/beta-Hydrolases"/>
    <property type="match status" value="1"/>
</dbReference>
<dbReference type="PANTHER" id="PTHR48081:SF8">
    <property type="entry name" value="ALPHA_BETA HYDROLASE FOLD-3 DOMAIN-CONTAINING PROTEIN-RELATED"/>
    <property type="match status" value="1"/>
</dbReference>
<dbReference type="InterPro" id="IPR013094">
    <property type="entry name" value="AB_hydrolase_3"/>
</dbReference>
<dbReference type="RefSeq" id="XP_007721858.1">
    <property type="nucleotide sequence ID" value="XM_007723668.1"/>
</dbReference>
<feature type="domain" description="Alpha/beta hydrolase fold-3" evidence="3">
    <location>
        <begin position="100"/>
        <end position="286"/>
    </location>
</feature>
<dbReference type="Proteomes" id="UP000019484">
    <property type="component" value="Unassembled WGS sequence"/>
</dbReference>